<dbReference type="InterPro" id="IPR051877">
    <property type="entry name" value="Centriole_BasalBody_StrucProt"/>
</dbReference>
<proteinExistence type="inferred from homology"/>
<organism evidence="7 8">
    <name type="scientific">Gonapodya prolifera (strain JEL478)</name>
    <name type="common">Monoblepharis prolifera</name>
    <dbReference type="NCBI Taxonomy" id="1344416"/>
    <lineage>
        <taxon>Eukaryota</taxon>
        <taxon>Fungi</taxon>
        <taxon>Fungi incertae sedis</taxon>
        <taxon>Chytridiomycota</taxon>
        <taxon>Chytridiomycota incertae sedis</taxon>
        <taxon>Monoblepharidomycetes</taxon>
        <taxon>Monoblepharidales</taxon>
        <taxon>Gonapodyaceae</taxon>
        <taxon>Gonapodya</taxon>
    </lineage>
</organism>
<evidence type="ECO:0000256" key="5">
    <source>
        <dbReference type="SAM" id="Coils"/>
    </source>
</evidence>
<evidence type="ECO:0000256" key="1">
    <source>
        <dbReference type="ARBA" id="ARBA00004114"/>
    </source>
</evidence>
<dbReference type="GO" id="GO:0005814">
    <property type="term" value="C:centriole"/>
    <property type="evidence" value="ECO:0007669"/>
    <property type="project" value="UniProtKB-SubCell"/>
</dbReference>
<dbReference type="OrthoDB" id="10254663at2759"/>
<comment type="subcellular location">
    <subcellularLocation>
        <location evidence="1">Cytoplasm</location>
        <location evidence="1">Cytoskeleton</location>
        <location evidence="1">Microtubule organizing center</location>
        <location evidence="1">Centrosome</location>
        <location evidence="1">Centriole</location>
    </subcellularLocation>
</comment>
<feature type="coiled-coil region" evidence="5">
    <location>
        <begin position="92"/>
        <end position="126"/>
    </location>
</feature>
<dbReference type="CDD" id="cd22292">
    <property type="entry name" value="cc_Cep135_MBD"/>
    <property type="match status" value="1"/>
</dbReference>
<keyword evidence="2" id="KW-0963">Cytoplasm</keyword>
<feature type="coiled-coil region" evidence="5">
    <location>
        <begin position="256"/>
        <end position="290"/>
    </location>
</feature>
<evidence type="ECO:0000256" key="6">
    <source>
        <dbReference type="SAM" id="MobiDB-lite"/>
    </source>
</evidence>
<sequence length="788" mass="89414">MASLSPVRATGASPIRGHSSPPARARVASPVRTNLAPHDPALSALNPPPTGTGTYSLDQTFRLIRHRLDLLEYRDDFDVASLPLISKLLADLVKTTESLRRAKTDRDRLEKDKRQSDEQLEPLRQEIARMTGENNRLHVELIKSADTRDLREKETLKLVRKLETELADARFMNTQYLQKISVEQQRADRERTKVEELLAKMGYFERPDAKGPVRVPAKREKIFQRLQNIDLETGLEPMKPGTGPLTQPEPVSADIVAMHEARVEALEKDLRDVRMRNEDLESEVETLHSQLSGRDQEIQRLGAQLEVAQSQQLVHPVSRARSPGPPSGTKTEVEMSTDTTLELPAARRRVAQLETQVEYLQEHVEDLEKELSTLSQSRLASLSAAQARTAELEEDLARERERTGALLKNLNRLEGMVNEMQGLQPVDGKRPTQKPKQKMPVKQSPVGTLDKSPAAKIKELEKKIKQLEKDLLEAQKHMEQMKGVTEAKDRDLLRLQTALAQTNIEMSRLLQERAAAVSGDGESRDIRRAAEEQLRRTEEELERMKSQVASADLLRVELEARSAAVRSLENTVAEQEGRIRRLQEEVQRRERGESNANFDAQKLQEELLVIRRERDDMLAALQRFEGQITELHTHAEEISSDRDNFAQKFEEAAERIAELQGKLEKERSKREPSPPTVGDAGMTLSSLRAMLPGDREKELVRQTDEAMTKSRDLADLLRKEKEKSLVLEASLNGRIKELEIQRDGYDKFPWISSFEIFFLLICHPRADCAGNLTKLSRISGHSDKSNQL</sequence>
<evidence type="ECO:0000313" key="7">
    <source>
        <dbReference type="EMBL" id="KXS21394.1"/>
    </source>
</evidence>
<feature type="region of interest" description="Disordered" evidence="6">
    <location>
        <begin position="660"/>
        <end position="681"/>
    </location>
</feature>
<reference evidence="7 8" key="1">
    <citation type="journal article" date="2015" name="Genome Biol. Evol.">
        <title>Phylogenomic analyses indicate that early fungi evolved digesting cell walls of algal ancestors of land plants.</title>
        <authorList>
            <person name="Chang Y."/>
            <person name="Wang S."/>
            <person name="Sekimoto S."/>
            <person name="Aerts A.L."/>
            <person name="Choi C."/>
            <person name="Clum A."/>
            <person name="LaButti K.M."/>
            <person name="Lindquist E.A."/>
            <person name="Yee Ngan C."/>
            <person name="Ohm R.A."/>
            <person name="Salamov A.A."/>
            <person name="Grigoriev I.V."/>
            <person name="Spatafora J.W."/>
            <person name="Berbee M.L."/>
        </authorList>
    </citation>
    <scope>NUCLEOTIDE SEQUENCE [LARGE SCALE GENOMIC DNA]</scope>
    <source>
        <strain evidence="7 8">JEL478</strain>
    </source>
</reference>
<feature type="compositionally biased region" description="Polar residues" evidence="6">
    <location>
        <begin position="328"/>
        <end position="338"/>
    </location>
</feature>
<feature type="region of interest" description="Disordered" evidence="6">
    <location>
        <begin position="1"/>
        <end position="29"/>
    </location>
</feature>
<keyword evidence="5" id="KW-0175">Coiled coil</keyword>
<dbReference type="Gene3D" id="1.10.287.1490">
    <property type="match status" value="1"/>
</dbReference>
<evidence type="ECO:0000313" key="8">
    <source>
        <dbReference type="Proteomes" id="UP000070544"/>
    </source>
</evidence>
<feature type="coiled-coil region" evidence="5">
    <location>
        <begin position="343"/>
        <end position="402"/>
    </location>
</feature>
<evidence type="ECO:0000256" key="2">
    <source>
        <dbReference type="ARBA" id="ARBA00022490"/>
    </source>
</evidence>
<feature type="region of interest" description="Disordered" evidence="6">
    <location>
        <begin position="423"/>
        <end position="449"/>
    </location>
</feature>
<dbReference type="PANTHER" id="PTHR20544">
    <property type="entry name" value="CENTROSOMAL PROTEIN CEP135"/>
    <property type="match status" value="1"/>
</dbReference>
<dbReference type="AlphaFoldDB" id="A0A139AXG3"/>
<feature type="region of interest" description="Disordered" evidence="6">
    <location>
        <begin position="34"/>
        <end position="53"/>
    </location>
</feature>
<keyword evidence="3" id="KW-0206">Cytoskeleton</keyword>
<dbReference type="STRING" id="1344416.A0A139AXG3"/>
<comment type="similarity">
    <text evidence="4">Belongs to the CEP135/TSGA10 family.</text>
</comment>
<feature type="compositionally biased region" description="Basic and acidic residues" evidence="6">
    <location>
        <begin position="660"/>
        <end position="672"/>
    </location>
</feature>
<dbReference type="PANTHER" id="PTHR20544:SF0">
    <property type="entry name" value="NUCLEOPROTEIN TPR_MLP1 DOMAIN-CONTAINING PROTEIN"/>
    <property type="match status" value="1"/>
</dbReference>
<evidence type="ECO:0000256" key="4">
    <source>
        <dbReference type="ARBA" id="ARBA00038123"/>
    </source>
</evidence>
<dbReference type="Proteomes" id="UP000070544">
    <property type="component" value="Unassembled WGS sequence"/>
</dbReference>
<accession>A0A139AXG3</accession>
<name>A0A139AXG3_GONPJ</name>
<gene>
    <name evidence="7" type="ORF">M427DRAFT_318450</name>
</gene>
<protein>
    <submittedName>
        <fullName evidence="7">Uncharacterized protein</fullName>
    </submittedName>
</protein>
<evidence type="ECO:0000256" key="3">
    <source>
        <dbReference type="ARBA" id="ARBA00023212"/>
    </source>
</evidence>
<keyword evidence="8" id="KW-1185">Reference proteome</keyword>
<dbReference type="EMBL" id="KQ965733">
    <property type="protein sequence ID" value="KXS21394.1"/>
    <property type="molecule type" value="Genomic_DNA"/>
</dbReference>
<feature type="region of interest" description="Disordered" evidence="6">
    <location>
        <begin position="314"/>
        <end position="338"/>
    </location>
</feature>